<dbReference type="PANTHER" id="PTHR48207:SF4">
    <property type="entry name" value="BLL6097 PROTEIN"/>
    <property type="match status" value="1"/>
</dbReference>
<accession>A0ABN1EWS3</accession>
<dbReference type="Gene3D" id="3.30.1540.10">
    <property type="entry name" value="formyl-coa transferase, domain 3"/>
    <property type="match status" value="1"/>
</dbReference>
<keyword evidence="4" id="KW-1185">Reference proteome</keyword>
<reference evidence="3 4" key="1">
    <citation type="journal article" date="2019" name="Int. J. Syst. Evol. Microbiol.">
        <title>The Global Catalogue of Microorganisms (GCM) 10K type strain sequencing project: providing services to taxonomists for standard genome sequencing and annotation.</title>
        <authorList>
            <consortium name="The Broad Institute Genomics Platform"/>
            <consortium name="The Broad Institute Genome Sequencing Center for Infectious Disease"/>
            <person name="Wu L."/>
            <person name="Ma J."/>
        </authorList>
    </citation>
    <scope>NUCLEOTIDE SEQUENCE [LARGE SCALE GENOMIC DNA]</scope>
    <source>
        <strain evidence="3 4">JCM 9933</strain>
    </source>
</reference>
<dbReference type="PANTHER" id="PTHR48207">
    <property type="entry name" value="SUCCINATE--HYDROXYMETHYLGLUTARATE COA-TRANSFERASE"/>
    <property type="match status" value="1"/>
</dbReference>
<dbReference type="RefSeq" id="WP_343894473.1">
    <property type="nucleotide sequence ID" value="NZ_BAAAFZ010000013.1"/>
</dbReference>
<dbReference type="InterPro" id="IPR050483">
    <property type="entry name" value="CoA-transferase_III_domain"/>
</dbReference>
<dbReference type="InterPro" id="IPR023606">
    <property type="entry name" value="CoA-Trfase_III_dom_1_sf"/>
</dbReference>
<gene>
    <name evidence="3" type="ORF">GCM10009416_13920</name>
</gene>
<feature type="region of interest" description="Disordered" evidence="2">
    <location>
        <begin position="1"/>
        <end position="26"/>
    </location>
</feature>
<dbReference type="Gene3D" id="3.40.50.10540">
    <property type="entry name" value="Crotonobetainyl-coa:carnitine coa-transferase, domain 1"/>
    <property type="match status" value="1"/>
</dbReference>
<proteinExistence type="predicted"/>
<sequence>MADSEKGSPDAAAGPAGGPPVVPGAVAPPVLETAEAPVASDPAAIAAPPVPEPLKPYRGLFVLDASQGIAGPYCATLLAACGAEVVKVEPPAGDWSRGLSTREGTQSAMHVAFNRGKRSVVLDLRTEEGRAALARLASRADVMLEAFRPGVAARLGLVPEAGKPDVVFLSVSGFGQRGPYAERPCTDGVAQAFTGLVALNEGADGVPHRTGPVMAVDVVTGISAFAAVQAALAEQAAARAAGAPPMPRVLDVSLMQSAAALMGYNIAEQGLLGRAPAMPNTPAGTYQGSCGGWFMVAFLREPEWPRFCAAAGLPALADDPRFASFAERARHRDALLPALREAFRARPAAEWVERFQAERMLSDRVNTPLEWLADPHVRAVKAAVPLEQPGLGTLPLPALPGLGPWSVPAPALGAHTAEVLAELGL</sequence>
<dbReference type="InterPro" id="IPR044855">
    <property type="entry name" value="CoA-Trfase_III_dom3_sf"/>
</dbReference>
<name>A0ABN1EWS3_9PROT</name>
<dbReference type="Proteomes" id="UP001501588">
    <property type="component" value="Unassembled WGS sequence"/>
</dbReference>
<dbReference type="EMBL" id="BAAAFZ010000013">
    <property type="protein sequence ID" value="GAA0576519.1"/>
    <property type="molecule type" value="Genomic_DNA"/>
</dbReference>
<keyword evidence="1" id="KW-0808">Transferase</keyword>
<protein>
    <submittedName>
        <fullName evidence="3">CaiB/BaiF CoA-transferase family protein</fullName>
    </submittedName>
</protein>
<evidence type="ECO:0000256" key="1">
    <source>
        <dbReference type="ARBA" id="ARBA00022679"/>
    </source>
</evidence>
<dbReference type="InterPro" id="IPR003673">
    <property type="entry name" value="CoA-Trfase_fam_III"/>
</dbReference>
<dbReference type="SUPFAM" id="SSF89796">
    <property type="entry name" value="CoA-transferase family III (CaiB/BaiF)"/>
    <property type="match status" value="1"/>
</dbReference>
<evidence type="ECO:0000256" key="2">
    <source>
        <dbReference type="SAM" id="MobiDB-lite"/>
    </source>
</evidence>
<evidence type="ECO:0000313" key="3">
    <source>
        <dbReference type="EMBL" id="GAA0576519.1"/>
    </source>
</evidence>
<organism evidence="3 4">
    <name type="scientific">Craurococcus roseus</name>
    <dbReference type="NCBI Taxonomy" id="77585"/>
    <lineage>
        <taxon>Bacteria</taxon>
        <taxon>Pseudomonadati</taxon>
        <taxon>Pseudomonadota</taxon>
        <taxon>Alphaproteobacteria</taxon>
        <taxon>Acetobacterales</taxon>
        <taxon>Acetobacteraceae</taxon>
        <taxon>Craurococcus</taxon>
    </lineage>
</organism>
<evidence type="ECO:0000313" key="4">
    <source>
        <dbReference type="Proteomes" id="UP001501588"/>
    </source>
</evidence>
<comment type="caution">
    <text evidence="3">The sequence shown here is derived from an EMBL/GenBank/DDBJ whole genome shotgun (WGS) entry which is preliminary data.</text>
</comment>
<dbReference type="Pfam" id="PF02515">
    <property type="entry name" value="CoA_transf_3"/>
    <property type="match status" value="1"/>
</dbReference>